<gene>
    <name evidence="3" type="ORF">LSG31_21770</name>
</gene>
<feature type="signal peptide" evidence="1">
    <location>
        <begin position="1"/>
        <end position="22"/>
    </location>
</feature>
<feature type="domain" description="Sporulation stage II protein D amidase enhancer LytB N-terminal" evidence="2">
    <location>
        <begin position="56"/>
        <end position="140"/>
    </location>
</feature>
<name>A0ABY4CRH6_9BACL</name>
<organism evidence="3 4">
    <name type="scientific">Fodinisporobacter ferrooxydans</name>
    <dbReference type="NCBI Taxonomy" id="2901836"/>
    <lineage>
        <taxon>Bacteria</taxon>
        <taxon>Bacillati</taxon>
        <taxon>Bacillota</taxon>
        <taxon>Bacilli</taxon>
        <taxon>Bacillales</taxon>
        <taxon>Alicyclobacillaceae</taxon>
        <taxon>Fodinisporobacter</taxon>
    </lineage>
</organism>
<dbReference type="RefSeq" id="WP_347437145.1">
    <property type="nucleotide sequence ID" value="NZ_CP089291.1"/>
</dbReference>
<dbReference type="InterPro" id="IPR013693">
    <property type="entry name" value="SpoIID/LytB_N"/>
</dbReference>
<proteinExistence type="predicted"/>
<accession>A0ABY4CRH6</accession>
<dbReference type="Pfam" id="PF08486">
    <property type="entry name" value="SpoIID"/>
    <property type="match status" value="1"/>
</dbReference>
<evidence type="ECO:0000313" key="4">
    <source>
        <dbReference type="Proteomes" id="UP000830167"/>
    </source>
</evidence>
<feature type="chain" id="PRO_5047508414" description="Sporulation stage II protein D amidase enhancer LytB N-terminal domain-containing protein" evidence="1">
    <location>
        <begin position="23"/>
        <end position="209"/>
    </location>
</feature>
<reference evidence="3" key="1">
    <citation type="submission" date="2021-12" db="EMBL/GenBank/DDBJ databases">
        <title>Alicyclobacillaceae gen. nov., sp. nov., isolated from chalcocite enrichment system.</title>
        <authorList>
            <person name="Jiang Z."/>
        </authorList>
    </citation>
    <scope>NUCLEOTIDE SEQUENCE</scope>
    <source>
        <strain evidence="3">MYW30-H2</strain>
    </source>
</reference>
<evidence type="ECO:0000313" key="3">
    <source>
        <dbReference type="EMBL" id="UOF90450.1"/>
    </source>
</evidence>
<keyword evidence="4" id="KW-1185">Reference proteome</keyword>
<protein>
    <recommendedName>
        <fullName evidence="2">Sporulation stage II protein D amidase enhancer LytB N-terminal domain-containing protein</fullName>
    </recommendedName>
</protein>
<sequence>MKRLFALILILSLLLPVTYMQKAEAQRDPIGKTPYPTTIRIAVRENNISGTPDPRGRIIYVMNVNFEQYIRDVLPNEWMPSWKQESLKAGALAVKMFAWYHHLHPVKISGYTFDVDNTVNFQVYRENTHQPDTDAAFAAVHSLAYVEKNGDIFELNYRAGYQDNPNWQYRNAQKMAQWGSQYWAEHGKTYLQILQFYYEGRQLVRIPGR</sequence>
<keyword evidence="1" id="KW-0732">Signal</keyword>
<evidence type="ECO:0000256" key="1">
    <source>
        <dbReference type="SAM" id="SignalP"/>
    </source>
</evidence>
<dbReference type="Proteomes" id="UP000830167">
    <property type="component" value="Chromosome"/>
</dbReference>
<dbReference type="EMBL" id="CP089291">
    <property type="protein sequence ID" value="UOF90450.1"/>
    <property type="molecule type" value="Genomic_DNA"/>
</dbReference>
<evidence type="ECO:0000259" key="2">
    <source>
        <dbReference type="Pfam" id="PF08486"/>
    </source>
</evidence>